<feature type="compositionally biased region" description="Basic and acidic residues" evidence="1">
    <location>
        <begin position="251"/>
        <end position="261"/>
    </location>
</feature>
<feature type="compositionally biased region" description="Acidic residues" evidence="1">
    <location>
        <begin position="294"/>
        <end position="309"/>
    </location>
</feature>
<evidence type="ECO:0000313" key="3">
    <source>
        <dbReference type="Proteomes" id="UP000712281"/>
    </source>
</evidence>
<dbReference type="AlphaFoldDB" id="A0A8S9G010"/>
<comment type="caution">
    <text evidence="2">The sequence shown here is derived from an EMBL/GenBank/DDBJ whole genome shotgun (WGS) entry which is preliminary data.</text>
</comment>
<evidence type="ECO:0000313" key="2">
    <source>
        <dbReference type="EMBL" id="KAF2538609.1"/>
    </source>
</evidence>
<gene>
    <name evidence="2" type="ORF">F2Q68_00021148</name>
</gene>
<protein>
    <submittedName>
        <fullName evidence="2">Uncharacterized protein</fullName>
    </submittedName>
</protein>
<feature type="compositionally biased region" description="Basic and acidic residues" evidence="1">
    <location>
        <begin position="272"/>
        <end position="289"/>
    </location>
</feature>
<accession>A0A8S9G010</accession>
<dbReference type="Proteomes" id="UP000712281">
    <property type="component" value="Unassembled WGS sequence"/>
</dbReference>
<organism evidence="2 3">
    <name type="scientific">Brassica cretica</name>
    <name type="common">Mustard</name>
    <dbReference type="NCBI Taxonomy" id="69181"/>
    <lineage>
        <taxon>Eukaryota</taxon>
        <taxon>Viridiplantae</taxon>
        <taxon>Streptophyta</taxon>
        <taxon>Embryophyta</taxon>
        <taxon>Tracheophyta</taxon>
        <taxon>Spermatophyta</taxon>
        <taxon>Magnoliopsida</taxon>
        <taxon>eudicotyledons</taxon>
        <taxon>Gunneridae</taxon>
        <taxon>Pentapetalae</taxon>
        <taxon>rosids</taxon>
        <taxon>malvids</taxon>
        <taxon>Brassicales</taxon>
        <taxon>Brassicaceae</taxon>
        <taxon>Brassiceae</taxon>
        <taxon>Brassica</taxon>
    </lineage>
</organism>
<name>A0A8S9G010_BRACR</name>
<feature type="region of interest" description="Disordered" evidence="1">
    <location>
        <begin position="249"/>
        <end position="316"/>
    </location>
</feature>
<reference evidence="2" key="1">
    <citation type="submission" date="2019-12" db="EMBL/GenBank/DDBJ databases">
        <title>Genome sequencing and annotation of Brassica cretica.</title>
        <authorList>
            <person name="Studholme D.J."/>
            <person name="Sarris P.F."/>
        </authorList>
    </citation>
    <scope>NUCLEOTIDE SEQUENCE</scope>
    <source>
        <strain evidence="2">PFS-001/15</strain>
        <tissue evidence="2">Leaf</tissue>
    </source>
</reference>
<dbReference type="EMBL" id="QGKW02002228">
    <property type="protein sequence ID" value="KAF2538609.1"/>
    <property type="molecule type" value="Genomic_DNA"/>
</dbReference>
<sequence length="316" mass="35571">MRLVSLKIFSAHILASPSTDSKGAPSIDSPFVPSIALSRKTDLPLLSKTCITSDLTVGLTSNQWHWKSNSKLYLVSKDELNRTEGRSSSISKHRTYEKNQFGIYQIDDDVVSDLEKYVDFVDIPTLKDRYPNPDTGSFTRNYDATVGSCRGRAKFRLNQAFTGNRKMATDLNGNINIIYSELMRKFDALSEYIKRLDSQVAENATATKTETERLPGRTDTNLKRHVNDVLLRSGKRLIPSTIEINYAGKPSEFEKTGESRSRPILPDNPDPGSEHSREKERSNTGKSEKATINLDEEEEESEEDVEIDLQEGNNVD</sequence>
<evidence type="ECO:0000256" key="1">
    <source>
        <dbReference type="SAM" id="MobiDB-lite"/>
    </source>
</evidence>
<proteinExistence type="predicted"/>